<dbReference type="RefSeq" id="WP_008518419.1">
    <property type="nucleotide sequence ID" value="NZ_ACJM01000018.1"/>
</dbReference>
<evidence type="ECO:0000313" key="2">
    <source>
        <dbReference type="Proteomes" id="UP000006443"/>
    </source>
</evidence>
<evidence type="ECO:0000313" key="1">
    <source>
        <dbReference type="EMBL" id="EEG76381.1"/>
    </source>
</evidence>
<proteinExistence type="predicted"/>
<accession>C0GJS3</accession>
<dbReference type="STRING" id="555088.DealDRAFT_2726"/>
<dbReference type="Proteomes" id="UP000006443">
    <property type="component" value="Unassembled WGS sequence"/>
</dbReference>
<evidence type="ECO:0008006" key="3">
    <source>
        <dbReference type="Google" id="ProtNLM"/>
    </source>
</evidence>
<organism evidence="1 2">
    <name type="scientific">Dethiobacter alkaliphilus AHT 1</name>
    <dbReference type="NCBI Taxonomy" id="555088"/>
    <lineage>
        <taxon>Bacteria</taxon>
        <taxon>Bacillati</taxon>
        <taxon>Bacillota</taxon>
        <taxon>Dethiobacteria</taxon>
        <taxon>Dethiobacterales</taxon>
        <taxon>Dethiobacteraceae</taxon>
        <taxon>Dethiobacter</taxon>
    </lineage>
</organism>
<dbReference type="SUPFAM" id="SSF47240">
    <property type="entry name" value="Ferritin-like"/>
    <property type="match status" value="1"/>
</dbReference>
<comment type="caution">
    <text evidence="1">The sequence shown here is derived from an EMBL/GenBank/DDBJ whole genome shotgun (WGS) entry which is preliminary data.</text>
</comment>
<dbReference type="eggNOG" id="ENOG502ZKWJ">
    <property type="taxonomic scope" value="Bacteria"/>
</dbReference>
<sequence length="58" mass="6798">MEIKAFLQKAMLNEQEQVRDYQRFAQTTDDEKVKQAFYEFAESSGHTAAKIKDLLDQL</sequence>
<name>C0GJS3_DETAL</name>
<dbReference type="InterPro" id="IPR009078">
    <property type="entry name" value="Ferritin-like_SF"/>
</dbReference>
<reference evidence="1 2" key="1">
    <citation type="submission" date="2009-02" db="EMBL/GenBank/DDBJ databases">
        <title>Sequencing of the draft genome and assembly of Dethiobacter alkaliphilus AHT 1.</title>
        <authorList>
            <consortium name="US DOE Joint Genome Institute (JGI-PGF)"/>
            <person name="Lucas S."/>
            <person name="Copeland A."/>
            <person name="Lapidus A."/>
            <person name="Glavina del Rio T."/>
            <person name="Dalin E."/>
            <person name="Tice H."/>
            <person name="Bruce D."/>
            <person name="Goodwin L."/>
            <person name="Pitluck S."/>
            <person name="Larimer F."/>
            <person name="Land M.L."/>
            <person name="Hauser L."/>
            <person name="Muyzer G."/>
        </authorList>
    </citation>
    <scope>NUCLEOTIDE SEQUENCE [LARGE SCALE GENOMIC DNA]</scope>
    <source>
        <strain evidence="1 2">AHT 1</strain>
    </source>
</reference>
<dbReference type="EMBL" id="ACJM01000018">
    <property type="protein sequence ID" value="EEG76381.1"/>
    <property type="molecule type" value="Genomic_DNA"/>
</dbReference>
<protein>
    <recommendedName>
        <fullName evidence="3">Rubrerythrin</fullName>
    </recommendedName>
</protein>
<keyword evidence="2" id="KW-1185">Reference proteome</keyword>
<dbReference type="AlphaFoldDB" id="C0GJS3"/>
<gene>
    <name evidence="1" type="ORF">DealDRAFT_2726</name>
</gene>